<protein>
    <submittedName>
        <fullName evidence="2">Uncharacterized protein</fullName>
    </submittedName>
</protein>
<keyword evidence="1" id="KW-0812">Transmembrane</keyword>
<gene>
    <name evidence="2" type="ORF">B5P37_06610</name>
</gene>
<keyword evidence="1" id="KW-0472">Membrane</keyword>
<dbReference type="EMBL" id="CP020773">
    <property type="protein sequence ID" value="ARJ51014.1"/>
    <property type="molecule type" value="Genomic_DNA"/>
</dbReference>
<feature type="transmembrane region" description="Helical" evidence="1">
    <location>
        <begin position="38"/>
        <end position="56"/>
    </location>
</feature>
<accession>A0AAC9WJ69</accession>
<dbReference type="AlphaFoldDB" id="A0AAC9WJ69"/>
<proteinExistence type="predicted"/>
<evidence type="ECO:0000313" key="3">
    <source>
        <dbReference type="Proteomes" id="UP000242864"/>
    </source>
</evidence>
<keyword evidence="3" id="KW-1185">Reference proteome</keyword>
<name>A0AAC9WJ69_9STAP</name>
<dbReference type="RefSeq" id="WP_085237488.1">
    <property type="nucleotide sequence ID" value="NZ_CP020773.1"/>
</dbReference>
<organism evidence="2 3">
    <name type="scientific">Staphylococcus lutrae</name>
    <dbReference type="NCBI Taxonomy" id="155085"/>
    <lineage>
        <taxon>Bacteria</taxon>
        <taxon>Bacillati</taxon>
        <taxon>Bacillota</taxon>
        <taxon>Bacilli</taxon>
        <taxon>Bacillales</taxon>
        <taxon>Staphylococcaceae</taxon>
        <taxon>Staphylococcus</taxon>
    </lineage>
</organism>
<evidence type="ECO:0000256" key="1">
    <source>
        <dbReference type="SAM" id="Phobius"/>
    </source>
</evidence>
<sequence>MAKKSKKSLSLLSGALSGATLLVDFYNSYVYRSKNRKLSYISVGIGVTDIFLDFYLSFGSKNKFVKAWSVFSMGRQVLGAVKKVKAIQTQHETSR</sequence>
<dbReference type="Proteomes" id="UP000242864">
    <property type="component" value="Chromosome"/>
</dbReference>
<evidence type="ECO:0000313" key="2">
    <source>
        <dbReference type="EMBL" id="ARJ51014.1"/>
    </source>
</evidence>
<reference evidence="2 3" key="1">
    <citation type="submission" date="2017-04" db="EMBL/GenBank/DDBJ databases">
        <authorList>
            <person name="Veseli I.A."/>
            <person name="Tang C."/>
            <person name="Pombert J.-F."/>
        </authorList>
    </citation>
    <scope>NUCLEOTIDE SEQUENCE [LARGE SCALE GENOMIC DNA]</scope>
    <source>
        <strain evidence="2 3">ATCC 700373</strain>
    </source>
</reference>
<keyword evidence="1" id="KW-1133">Transmembrane helix</keyword>
<dbReference type="KEGG" id="slz:B5P37_06610"/>